<organism evidence="5 6">
    <name type="scientific">SAR324 cluster bacterium</name>
    <dbReference type="NCBI Taxonomy" id="2024889"/>
    <lineage>
        <taxon>Bacteria</taxon>
        <taxon>Deltaproteobacteria</taxon>
        <taxon>SAR324 cluster</taxon>
    </lineage>
</organism>
<dbReference type="InterPro" id="IPR000792">
    <property type="entry name" value="Tscrpt_reg_LuxR_C"/>
</dbReference>
<dbReference type="Pfam" id="PF03472">
    <property type="entry name" value="Autoind_bind"/>
    <property type="match status" value="1"/>
</dbReference>
<feature type="domain" description="HTH luxR-type" evidence="4">
    <location>
        <begin position="185"/>
        <end position="242"/>
    </location>
</feature>
<dbReference type="Proteomes" id="UP000218113">
    <property type="component" value="Unassembled WGS sequence"/>
</dbReference>
<dbReference type="InterPro" id="IPR005143">
    <property type="entry name" value="TF_LuxR_autoind-bd_dom"/>
</dbReference>
<evidence type="ECO:0000256" key="3">
    <source>
        <dbReference type="ARBA" id="ARBA00023163"/>
    </source>
</evidence>
<evidence type="ECO:0000259" key="4">
    <source>
        <dbReference type="SMART" id="SM00421"/>
    </source>
</evidence>
<dbReference type="InterPro" id="IPR016032">
    <property type="entry name" value="Sig_transdc_resp-reg_C-effctor"/>
</dbReference>
<gene>
    <name evidence="5" type="ORF">COB67_05190</name>
</gene>
<keyword evidence="1" id="KW-0805">Transcription regulation</keyword>
<dbReference type="SMART" id="SM00421">
    <property type="entry name" value="HTH_LUXR"/>
    <property type="match status" value="1"/>
</dbReference>
<protein>
    <recommendedName>
        <fullName evidence="4">HTH luxR-type domain-containing protein</fullName>
    </recommendedName>
</protein>
<keyword evidence="2" id="KW-0238">DNA-binding</keyword>
<dbReference type="GO" id="GO:0006355">
    <property type="term" value="P:regulation of DNA-templated transcription"/>
    <property type="evidence" value="ECO:0007669"/>
    <property type="project" value="InterPro"/>
</dbReference>
<reference evidence="6" key="1">
    <citation type="submission" date="2017-08" db="EMBL/GenBank/DDBJ databases">
        <title>A dynamic microbial community with high functional redundancy inhabits the cold, oxic subseafloor aquifer.</title>
        <authorList>
            <person name="Tully B.J."/>
            <person name="Wheat C.G."/>
            <person name="Glazer B.T."/>
            <person name="Huber J.A."/>
        </authorList>
    </citation>
    <scope>NUCLEOTIDE SEQUENCE [LARGE SCALE GENOMIC DNA]</scope>
</reference>
<keyword evidence="3" id="KW-0804">Transcription</keyword>
<dbReference type="SUPFAM" id="SSF75516">
    <property type="entry name" value="Pheromone-binding domain of LuxR-like quorum-sensing transcription factors"/>
    <property type="match status" value="1"/>
</dbReference>
<evidence type="ECO:0000256" key="2">
    <source>
        <dbReference type="ARBA" id="ARBA00023125"/>
    </source>
</evidence>
<dbReference type="EMBL" id="NVSR01000022">
    <property type="protein sequence ID" value="PCI28980.1"/>
    <property type="molecule type" value="Genomic_DNA"/>
</dbReference>
<dbReference type="GO" id="GO:0003677">
    <property type="term" value="F:DNA binding"/>
    <property type="evidence" value="ECO:0007669"/>
    <property type="project" value="UniProtKB-KW"/>
</dbReference>
<proteinExistence type="predicted"/>
<dbReference type="AlphaFoldDB" id="A0A2A4T5T1"/>
<evidence type="ECO:0000256" key="1">
    <source>
        <dbReference type="ARBA" id="ARBA00023015"/>
    </source>
</evidence>
<name>A0A2A4T5T1_9DELT</name>
<dbReference type="Gene3D" id="3.30.450.80">
    <property type="entry name" value="Transcription factor LuxR-like, autoinducer-binding domain"/>
    <property type="match status" value="1"/>
</dbReference>
<sequence>MNESLPEKEVRLLLKIISEIYQCRTEVDTQATIEKIKTLIPFEDYSIGKFVVIKREVHSAEGIQWFNGIPDFEEFYFSKKLFNIDPIFQEAFDQIVKGVFTCQFWKETYEKRPNSEFFRIMEHFQFPPGTNGYSILYQLNRAMYASFSIAGPKIPDTKDPRIVNILSQLIPHIAGIPDRAKIGKTANLTDKQFTVYKLLKTSMKYDQIAEACNITASSVSKHFSLIKKKMGVQSKDQLYLGVDSTPS</sequence>
<accession>A0A2A4T5T1</accession>
<dbReference type="Gene3D" id="1.10.10.10">
    <property type="entry name" value="Winged helix-like DNA-binding domain superfamily/Winged helix DNA-binding domain"/>
    <property type="match status" value="1"/>
</dbReference>
<evidence type="ECO:0000313" key="5">
    <source>
        <dbReference type="EMBL" id="PCI28980.1"/>
    </source>
</evidence>
<dbReference type="Pfam" id="PF00196">
    <property type="entry name" value="GerE"/>
    <property type="match status" value="1"/>
</dbReference>
<evidence type="ECO:0000313" key="6">
    <source>
        <dbReference type="Proteomes" id="UP000218113"/>
    </source>
</evidence>
<dbReference type="InterPro" id="IPR036693">
    <property type="entry name" value="TF_LuxR_autoind-bd_dom_sf"/>
</dbReference>
<dbReference type="InterPro" id="IPR036388">
    <property type="entry name" value="WH-like_DNA-bd_sf"/>
</dbReference>
<dbReference type="SUPFAM" id="SSF46894">
    <property type="entry name" value="C-terminal effector domain of the bipartite response regulators"/>
    <property type="match status" value="1"/>
</dbReference>
<comment type="caution">
    <text evidence="5">The sequence shown here is derived from an EMBL/GenBank/DDBJ whole genome shotgun (WGS) entry which is preliminary data.</text>
</comment>